<accession>X1DB55</accession>
<feature type="non-terminal residue" evidence="1">
    <location>
        <position position="160"/>
    </location>
</feature>
<comment type="caution">
    <text evidence="1">The sequence shown here is derived from an EMBL/GenBank/DDBJ whole genome shotgun (WGS) entry which is preliminary data.</text>
</comment>
<protein>
    <submittedName>
        <fullName evidence="1">Uncharacterized protein</fullName>
    </submittedName>
</protein>
<name>X1DB55_9ZZZZ</name>
<dbReference type="AlphaFoldDB" id="X1DB55"/>
<organism evidence="1">
    <name type="scientific">marine sediment metagenome</name>
    <dbReference type="NCBI Taxonomy" id="412755"/>
    <lineage>
        <taxon>unclassified sequences</taxon>
        <taxon>metagenomes</taxon>
        <taxon>ecological metagenomes</taxon>
    </lineage>
</organism>
<dbReference type="EMBL" id="BART01037072">
    <property type="protein sequence ID" value="GAH05540.1"/>
    <property type="molecule type" value="Genomic_DNA"/>
</dbReference>
<evidence type="ECO:0000313" key="1">
    <source>
        <dbReference type="EMBL" id="GAH05540.1"/>
    </source>
</evidence>
<proteinExistence type="predicted"/>
<reference evidence="1" key="1">
    <citation type="journal article" date="2014" name="Front. Microbiol.">
        <title>High frequency of phylogenetically diverse reductive dehalogenase-homologous genes in deep subseafloor sedimentary metagenomes.</title>
        <authorList>
            <person name="Kawai M."/>
            <person name="Futagami T."/>
            <person name="Toyoda A."/>
            <person name="Takaki Y."/>
            <person name="Nishi S."/>
            <person name="Hori S."/>
            <person name="Arai W."/>
            <person name="Tsubouchi T."/>
            <person name="Morono Y."/>
            <person name="Uchiyama I."/>
            <person name="Ito T."/>
            <person name="Fujiyama A."/>
            <person name="Inagaki F."/>
            <person name="Takami H."/>
        </authorList>
    </citation>
    <scope>NUCLEOTIDE SEQUENCE</scope>
    <source>
        <strain evidence="1">Expedition CK06-06</strain>
    </source>
</reference>
<gene>
    <name evidence="1" type="ORF">S01H4_62210</name>
</gene>
<feature type="non-terminal residue" evidence="1">
    <location>
        <position position="1"/>
    </location>
</feature>
<sequence length="160" mass="18011">VNLSLLGGKRLYHINAFVAGVALEIPTNELLNLGNYYAITINYVDTELNVYGTNSSYSIQYYTNGYAFTTPDEATAITAVGEYNDCMFCIFSTQDVYVNTMLKFYDADPNGLATESVFIEDKNMCITGIILNDIQPPRLQEIEFRDRVFPLGKGSKFELY</sequence>